<feature type="non-terminal residue" evidence="2">
    <location>
        <position position="494"/>
    </location>
</feature>
<name>A0AAV5T4K1_9BILA</name>
<feature type="compositionally biased region" description="Basic and acidic residues" evidence="1">
    <location>
        <begin position="215"/>
        <end position="231"/>
    </location>
</feature>
<sequence length="494" mass="55655">MEVIQLDDDDDDFIQAVNPTALRKSNSQSVQAVTSKDARVSKRPPPISTRIASDPILKASTSFSDDDECPICGRDLKLLNDQRRTLHLNSCLDEGEAKTDLDKNMEKWKSTMDCPVCKTPLAAGPFRSAHIKKCGREHAINGRDLLNLVNTQEKVTETRRKRALPHTSAKTPKLRPKKVSKLDGEPKSMAEEEILMAKALSASMMDQSEIDEEEEMKKKKEEEEKREKEKVIGEGVSPQFTRIINDNIRNRRSYAVVELAPRGCRCDIIELIQSRFLRVFRSRRKVLKGGEKTREEEKKKGEDEGKVKEMLAEGEKRTGRRAQMEATMANALARLDSLSWAYRNLAAEGEQKGDVSIECRDGQIRAFSWSLLARTTALGRLAEENAKLSIDQPTTVVRHWLQYVHCARVEWAVGEENEGMREIAKQHGPEGLVEECVRMTATRREYKGFGRIGVVMEEDTVPTVPQATTVSTGSTVPPAEIPEEEQEVVQLAEE</sequence>
<dbReference type="PANTHER" id="PTHR21541:SF3">
    <property type="entry name" value="STRUCTURE-SPECIFIC ENDONUCLEASE SUBUNIT SLX4"/>
    <property type="match status" value="1"/>
</dbReference>
<proteinExistence type="predicted"/>
<dbReference type="Proteomes" id="UP001432027">
    <property type="component" value="Unassembled WGS sequence"/>
</dbReference>
<dbReference type="GO" id="GO:0033557">
    <property type="term" value="C:Slx1-Slx4 complex"/>
    <property type="evidence" value="ECO:0007669"/>
    <property type="project" value="TreeGrafter"/>
</dbReference>
<organism evidence="2 3">
    <name type="scientific">Pristionchus entomophagus</name>
    <dbReference type="NCBI Taxonomy" id="358040"/>
    <lineage>
        <taxon>Eukaryota</taxon>
        <taxon>Metazoa</taxon>
        <taxon>Ecdysozoa</taxon>
        <taxon>Nematoda</taxon>
        <taxon>Chromadorea</taxon>
        <taxon>Rhabditida</taxon>
        <taxon>Rhabditina</taxon>
        <taxon>Diplogasteromorpha</taxon>
        <taxon>Diplogasteroidea</taxon>
        <taxon>Neodiplogasteridae</taxon>
        <taxon>Pristionchus</taxon>
    </lineage>
</organism>
<comment type="caution">
    <text evidence="2">The sequence shown here is derived from an EMBL/GenBank/DDBJ whole genome shotgun (WGS) entry which is preliminary data.</text>
</comment>
<feature type="region of interest" description="Disordered" evidence="1">
    <location>
        <begin position="25"/>
        <end position="49"/>
    </location>
</feature>
<dbReference type="EMBL" id="BTSX01000003">
    <property type="protein sequence ID" value="GMS90025.1"/>
    <property type="molecule type" value="Genomic_DNA"/>
</dbReference>
<evidence type="ECO:0000256" key="1">
    <source>
        <dbReference type="SAM" id="MobiDB-lite"/>
    </source>
</evidence>
<dbReference type="AlphaFoldDB" id="A0AAV5T4K1"/>
<dbReference type="PANTHER" id="PTHR21541">
    <property type="entry name" value="BTB POZ DOMAIN CONTAINING 12"/>
    <property type="match status" value="1"/>
</dbReference>
<feature type="region of interest" description="Disordered" evidence="1">
    <location>
        <begin position="155"/>
        <end position="185"/>
    </location>
</feature>
<keyword evidence="3" id="KW-1185">Reference proteome</keyword>
<accession>A0AAV5T4K1</accession>
<feature type="compositionally biased region" description="Acidic residues" evidence="1">
    <location>
        <begin position="481"/>
        <end position="494"/>
    </location>
</feature>
<evidence type="ECO:0000313" key="3">
    <source>
        <dbReference type="Proteomes" id="UP001432027"/>
    </source>
</evidence>
<feature type="compositionally biased region" description="Polar residues" evidence="1">
    <location>
        <begin position="463"/>
        <end position="475"/>
    </location>
</feature>
<feature type="region of interest" description="Disordered" evidence="1">
    <location>
        <begin position="204"/>
        <end position="231"/>
    </location>
</feature>
<gene>
    <name evidence="2" type="ORF">PENTCL1PPCAC_12200</name>
</gene>
<protein>
    <submittedName>
        <fullName evidence="2">Uncharacterized protein</fullName>
    </submittedName>
</protein>
<dbReference type="GO" id="GO:0000712">
    <property type="term" value="P:resolution of meiotic recombination intermediates"/>
    <property type="evidence" value="ECO:0007669"/>
    <property type="project" value="TreeGrafter"/>
</dbReference>
<feature type="compositionally biased region" description="Polar residues" evidence="1">
    <location>
        <begin position="25"/>
        <end position="34"/>
    </location>
</feature>
<reference evidence="2" key="1">
    <citation type="submission" date="2023-10" db="EMBL/GenBank/DDBJ databases">
        <title>Genome assembly of Pristionchus species.</title>
        <authorList>
            <person name="Yoshida K."/>
            <person name="Sommer R.J."/>
        </authorList>
    </citation>
    <scope>NUCLEOTIDE SEQUENCE</scope>
    <source>
        <strain evidence="2">RS0144</strain>
    </source>
</reference>
<evidence type="ECO:0000313" key="2">
    <source>
        <dbReference type="EMBL" id="GMS90025.1"/>
    </source>
</evidence>
<feature type="region of interest" description="Disordered" evidence="1">
    <location>
        <begin position="463"/>
        <end position="494"/>
    </location>
</feature>